<evidence type="ECO:0000256" key="17">
    <source>
        <dbReference type="PIRSR" id="PIRSR037299-1"/>
    </source>
</evidence>
<dbReference type="AlphaFoldDB" id="A0A1B7TJ55"/>
<evidence type="ECO:0000256" key="5">
    <source>
        <dbReference type="ARBA" id="ARBA00022676"/>
    </source>
</evidence>
<keyword evidence="13" id="KW-0326">Glycosidase</keyword>
<dbReference type="OrthoDB" id="4781at2759"/>
<evidence type="ECO:0000256" key="16">
    <source>
        <dbReference type="PIRNR" id="PIRNR037299"/>
    </source>
</evidence>
<feature type="region of interest" description="Disordered" evidence="19">
    <location>
        <begin position="282"/>
        <end position="317"/>
    </location>
</feature>
<feature type="active site" description="Proton donor" evidence="17">
    <location>
        <position position="126"/>
    </location>
</feature>
<feature type="domain" description="GH16" evidence="21">
    <location>
        <begin position="17"/>
        <end position="233"/>
    </location>
</feature>
<keyword evidence="7 20" id="KW-0732">Signal</keyword>
<dbReference type="InterPro" id="IPR013320">
    <property type="entry name" value="ConA-like_dom_sf"/>
</dbReference>
<dbReference type="Proteomes" id="UP000092321">
    <property type="component" value="Unassembled WGS sequence"/>
</dbReference>
<dbReference type="EC" id="3.2.-.-" evidence="16"/>
<dbReference type="SUPFAM" id="SSF49899">
    <property type="entry name" value="Concanavalin A-like lectins/glucanases"/>
    <property type="match status" value="1"/>
</dbReference>
<organism evidence="22 23">
    <name type="scientific">Hanseniaspora valbyensis NRRL Y-1626</name>
    <dbReference type="NCBI Taxonomy" id="766949"/>
    <lineage>
        <taxon>Eukaryota</taxon>
        <taxon>Fungi</taxon>
        <taxon>Dikarya</taxon>
        <taxon>Ascomycota</taxon>
        <taxon>Saccharomycotina</taxon>
        <taxon>Saccharomycetes</taxon>
        <taxon>Saccharomycodales</taxon>
        <taxon>Saccharomycodaceae</taxon>
        <taxon>Hanseniaspora</taxon>
    </lineage>
</organism>
<dbReference type="Gene3D" id="2.60.120.200">
    <property type="match status" value="1"/>
</dbReference>
<dbReference type="GO" id="GO:0005975">
    <property type="term" value="P:carbohydrate metabolic process"/>
    <property type="evidence" value="ECO:0007669"/>
    <property type="project" value="InterPro"/>
</dbReference>
<evidence type="ECO:0000256" key="6">
    <source>
        <dbReference type="ARBA" id="ARBA00022679"/>
    </source>
</evidence>
<keyword evidence="10 18" id="KW-1015">Disulfide bond</keyword>
<evidence type="ECO:0000256" key="2">
    <source>
        <dbReference type="ARBA" id="ARBA00004196"/>
    </source>
</evidence>
<accession>A0A1B7TJ55</accession>
<dbReference type="PANTHER" id="PTHR10963">
    <property type="entry name" value="GLYCOSYL HYDROLASE-RELATED"/>
    <property type="match status" value="1"/>
</dbReference>
<keyword evidence="14" id="KW-0961">Cell wall biogenesis/degradation</keyword>
<comment type="catalytic activity">
    <reaction evidence="1">
        <text>Random endo-hydrolysis of N-acetyl-beta-D-glucosaminide (1-&gt;4)-beta-linkages in chitin and chitodextrins.</text>
        <dbReference type="EC" id="3.2.1.14"/>
    </reaction>
</comment>
<name>A0A1B7TJ55_9ASCO</name>
<dbReference type="GO" id="GO:0098552">
    <property type="term" value="C:side of membrane"/>
    <property type="evidence" value="ECO:0007669"/>
    <property type="project" value="UniProtKB-KW"/>
</dbReference>
<dbReference type="GO" id="GO:0031505">
    <property type="term" value="P:fungal-type cell wall organization"/>
    <property type="evidence" value="ECO:0007669"/>
    <property type="project" value="TreeGrafter"/>
</dbReference>
<dbReference type="PIRSF" id="PIRSF037299">
    <property type="entry name" value="Glycosidase_CRH1_prd"/>
    <property type="match status" value="1"/>
</dbReference>
<dbReference type="InterPro" id="IPR000757">
    <property type="entry name" value="Beta-glucanase-like"/>
</dbReference>
<evidence type="ECO:0000256" key="14">
    <source>
        <dbReference type="ARBA" id="ARBA00023316"/>
    </source>
</evidence>
<evidence type="ECO:0000256" key="3">
    <source>
        <dbReference type="ARBA" id="ARBA00004589"/>
    </source>
</evidence>
<evidence type="ECO:0000259" key="21">
    <source>
        <dbReference type="PROSITE" id="PS51762"/>
    </source>
</evidence>
<feature type="disulfide bond" evidence="18">
    <location>
        <begin position="23"/>
        <end position="31"/>
    </location>
</feature>
<dbReference type="GO" id="GO:0016757">
    <property type="term" value="F:glycosyltransferase activity"/>
    <property type="evidence" value="ECO:0007669"/>
    <property type="project" value="UniProtKB-KW"/>
</dbReference>
<keyword evidence="23" id="KW-1185">Reference proteome</keyword>
<comment type="subcellular location">
    <subcellularLocation>
        <location evidence="2">Cell envelope</location>
    </subcellularLocation>
    <subcellularLocation>
        <location evidence="3">Membrane</location>
        <topology evidence="3">Lipid-anchor</topology>
        <topology evidence="3">GPI-anchor</topology>
    </subcellularLocation>
</comment>
<keyword evidence="4" id="KW-0336">GPI-anchor</keyword>
<keyword evidence="8 16" id="KW-0378">Hydrolase</keyword>
<feature type="active site" description="Nucleophile" evidence="17">
    <location>
        <position position="122"/>
    </location>
</feature>
<keyword evidence="6" id="KW-0808">Transferase</keyword>
<reference evidence="23" key="1">
    <citation type="journal article" date="2016" name="Proc. Natl. Acad. Sci. U.S.A.">
        <title>Comparative genomics of biotechnologically important yeasts.</title>
        <authorList>
            <person name="Riley R."/>
            <person name="Haridas S."/>
            <person name="Wolfe K.H."/>
            <person name="Lopes M.R."/>
            <person name="Hittinger C.T."/>
            <person name="Goeker M."/>
            <person name="Salamov A.A."/>
            <person name="Wisecaver J.H."/>
            <person name="Long T.M."/>
            <person name="Calvey C.H."/>
            <person name="Aerts A.L."/>
            <person name="Barry K.W."/>
            <person name="Choi C."/>
            <person name="Clum A."/>
            <person name="Coughlan A.Y."/>
            <person name="Deshpande S."/>
            <person name="Douglass A.P."/>
            <person name="Hanson S.J."/>
            <person name="Klenk H.-P."/>
            <person name="LaButti K.M."/>
            <person name="Lapidus A."/>
            <person name="Lindquist E.A."/>
            <person name="Lipzen A.M."/>
            <person name="Meier-Kolthoff J.P."/>
            <person name="Ohm R.A."/>
            <person name="Otillar R.P."/>
            <person name="Pangilinan J.L."/>
            <person name="Peng Y."/>
            <person name="Rokas A."/>
            <person name="Rosa C.A."/>
            <person name="Scheuner C."/>
            <person name="Sibirny A.A."/>
            <person name="Slot J.C."/>
            <person name="Stielow J.B."/>
            <person name="Sun H."/>
            <person name="Kurtzman C.P."/>
            <person name="Blackwell M."/>
            <person name="Grigoriev I.V."/>
            <person name="Jeffries T.W."/>
        </authorList>
    </citation>
    <scope>NUCLEOTIDE SEQUENCE [LARGE SCALE GENOMIC DNA]</scope>
    <source>
        <strain evidence="23">NRRL Y-1626</strain>
    </source>
</reference>
<dbReference type="PANTHER" id="PTHR10963:SF68">
    <property type="entry name" value="GLYCOSIDASE CRH1-RELATED"/>
    <property type="match status" value="1"/>
</dbReference>
<evidence type="ECO:0000256" key="20">
    <source>
        <dbReference type="SAM" id="SignalP"/>
    </source>
</evidence>
<evidence type="ECO:0000256" key="19">
    <source>
        <dbReference type="SAM" id="MobiDB-lite"/>
    </source>
</evidence>
<keyword evidence="11" id="KW-0325">Glycoprotein</keyword>
<evidence type="ECO:0000313" key="23">
    <source>
        <dbReference type="Proteomes" id="UP000092321"/>
    </source>
</evidence>
<evidence type="ECO:0000256" key="1">
    <source>
        <dbReference type="ARBA" id="ARBA00000822"/>
    </source>
</evidence>
<dbReference type="GO" id="GO:0009277">
    <property type="term" value="C:fungal-type cell wall"/>
    <property type="evidence" value="ECO:0007669"/>
    <property type="project" value="TreeGrafter"/>
</dbReference>
<dbReference type="InterPro" id="IPR050546">
    <property type="entry name" value="Glycosyl_Hydrlase_16"/>
</dbReference>
<evidence type="ECO:0000256" key="18">
    <source>
        <dbReference type="PIRSR" id="PIRSR037299-2"/>
    </source>
</evidence>
<dbReference type="Pfam" id="PF00722">
    <property type="entry name" value="Glyco_hydro_16"/>
    <property type="match status" value="1"/>
</dbReference>
<dbReference type="InterPro" id="IPR017168">
    <property type="entry name" value="CHR-like"/>
</dbReference>
<evidence type="ECO:0000256" key="10">
    <source>
        <dbReference type="ARBA" id="ARBA00023157"/>
    </source>
</evidence>
<evidence type="ECO:0000256" key="11">
    <source>
        <dbReference type="ARBA" id="ARBA00023180"/>
    </source>
</evidence>
<evidence type="ECO:0000256" key="9">
    <source>
        <dbReference type="ARBA" id="ARBA00023136"/>
    </source>
</evidence>
<evidence type="ECO:0000256" key="15">
    <source>
        <dbReference type="ARBA" id="ARBA00038074"/>
    </source>
</evidence>
<comment type="similarity">
    <text evidence="15">Belongs to the glycosyl hydrolase 16 family. CRH1 subfamily.</text>
</comment>
<feature type="signal peptide" evidence="20">
    <location>
        <begin position="1"/>
        <end position="18"/>
    </location>
</feature>
<dbReference type="PROSITE" id="PS51762">
    <property type="entry name" value="GH16_2"/>
    <property type="match status" value="1"/>
</dbReference>
<dbReference type="GO" id="GO:0008843">
    <property type="term" value="F:endochitinase activity"/>
    <property type="evidence" value="ECO:0007669"/>
    <property type="project" value="UniProtKB-EC"/>
</dbReference>
<dbReference type="EMBL" id="LXPE01000002">
    <property type="protein sequence ID" value="OBA28767.1"/>
    <property type="molecule type" value="Genomic_DNA"/>
</dbReference>
<evidence type="ECO:0000256" key="4">
    <source>
        <dbReference type="ARBA" id="ARBA00022622"/>
    </source>
</evidence>
<keyword evidence="9 16" id="KW-0472">Membrane</keyword>
<protein>
    <recommendedName>
        <fullName evidence="16">Crh-like protein</fullName>
        <ecNumber evidence="16">3.2.-.-</ecNumber>
    </recommendedName>
</protein>
<keyword evidence="12" id="KW-0449">Lipoprotein</keyword>
<evidence type="ECO:0000313" key="22">
    <source>
        <dbReference type="EMBL" id="OBA28767.1"/>
    </source>
</evidence>
<evidence type="ECO:0000256" key="8">
    <source>
        <dbReference type="ARBA" id="ARBA00022801"/>
    </source>
</evidence>
<evidence type="ECO:0000256" key="7">
    <source>
        <dbReference type="ARBA" id="ARBA00022729"/>
    </source>
</evidence>
<gene>
    <name evidence="22" type="ORF">HANVADRAFT_46964</name>
</gene>
<dbReference type="CDD" id="cd02183">
    <property type="entry name" value="GH16_fungal_CRH1_transglycosylase"/>
    <property type="match status" value="1"/>
</dbReference>
<comment type="caution">
    <text evidence="22">The sequence shown here is derived from an EMBL/GenBank/DDBJ whole genome shotgun (WGS) entry which is preliminary data.</text>
</comment>
<proteinExistence type="inferred from homology"/>
<evidence type="ECO:0000256" key="12">
    <source>
        <dbReference type="ARBA" id="ARBA00023288"/>
    </source>
</evidence>
<keyword evidence="5" id="KW-0328">Glycosyltransferase</keyword>
<sequence>MISKYLLMATFLTTFTQAYTTVCNPLEDSSCSPSNTALTDSPVTLNFTSNATVSKYFNNYSGTGELTYTDDGLNLTLAKRYDNPSIVSNFYLMFGRIEVIAKPAYGTGIVSTVYLQSDDLDEIDLEWVGTDTTHVQSNYYSKGNTTTYDRAEYNSLESNADLFTSVHNYTVDWTNEHVKWYIDGELVRTLLNTSSQGFPQTPMAIYVGVWAGGDPSNSEGTIEWAGGETDYNDTPFTMLLQSMMIENYSTGTSYTYSGTTGDWESIEAVDGKVLGALVDYSDSSSTTTTTTSASASSTATSTTSDATATSSSAATTTASTSSSSSIMVSSVVDASRTTTLLPASSSTQITLSSVTYVAATSSSNSSVSATATGNSTTLASSTSASSTATVSTSTQANSGSNIRATGGFSYNGNNKIICTMMVSLVALLLI</sequence>
<evidence type="ECO:0000256" key="13">
    <source>
        <dbReference type="ARBA" id="ARBA00023295"/>
    </source>
</evidence>
<feature type="chain" id="PRO_5008598796" description="Crh-like protein" evidence="20">
    <location>
        <begin position="19"/>
        <end position="430"/>
    </location>
</feature>